<dbReference type="RefSeq" id="WP_253838422.1">
    <property type="nucleotide sequence ID" value="NZ_JAMTCS010000013.1"/>
</dbReference>
<dbReference type="Gene3D" id="3.30.565.10">
    <property type="entry name" value="Histidine kinase-like ATPase, C-terminal domain"/>
    <property type="match status" value="1"/>
</dbReference>
<keyword evidence="13" id="KW-1185">Reference proteome</keyword>
<name>A0A9X2JXF7_9MICO</name>
<dbReference type="InterPro" id="IPR036890">
    <property type="entry name" value="HATPase_C_sf"/>
</dbReference>
<keyword evidence="3" id="KW-0597">Phosphoprotein</keyword>
<evidence type="ECO:0000259" key="10">
    <source>
        <dbReference type="Pfam" id="PF02518"/>
    </source>
</evidence>
<dbReference type="EC" id="2.7.13.3" evidence="2"/>
<dbReference type="GO" id="GO:0046983">
    <property type="term" value="F:protein dimerization activity"/>
    <property type="evidence" value="ECO:0007669"/>
    <property type="project" value="InterPro"/>
</dbReference>
<dbReference type="PANTHER" id="PTHR24421">
    <property type="entry name" value="NITRATE/NITRITE SENSOR PROTEIN NARX-RELATED"/>
    <property type="match status" value="1"/>
</dbReference>
<evidence type="ECO:0000256" key="2">
    <source>
        <dbReference type="ARBA" id="ARBA00012438"/>
    </source>
</evidence>
<evidence type="ECO:0000256" key="4">
    <source>
        <dbReference type="ARBA" id="ARBA00022679"/>
    </source>
</evidence>
<evidence type="ECO:0000256" key="5">
    <source>
        <dbReference type="ARBA" id="ARBA00022741"/>
    </source>
</evidence>
<feature type="transmembrane region" description="Helical" evidence="9">
    <location>
        <begin position="98"/>
        <end position="116"/>
    </location>
</feature>
<protein>
    <recommendedName>
        <fullName evidence="2">histidine kinase</fullName>
        <ecNumber evidence="2">2.7.13.3</ecNumber>
    </recommendedName>
</protein>
<feature type="transmembrane region" description="Helical" evidence="9">
    <location>
        <begin position="75"/>
        <end position="92"/>
    </location>
</feature>
<proteinExistence type="predicted"/>
<dbReference type="GO" id="GO:0000155">
    <property type="term" value="F:phosphorelay sensor kinase activity"/>
    <property type="evidence" value="ECO:0007669"/>
    <property type="project" value="InterPro"/>
</dbReference>
<dbReference type="Gene3D" id="1.20.5.1930">
    <property type="match status" value="1"/>
</dbReference>
<dbReference type="GO" id="GO:0005524">
    <property type="term" value="F:ATP binding"/>
    <property type="evidence" value="ECO:0007669"/>
    <property type="project" value="UniProtKB-KW"/>
</dbReference>
<feature type="transmembrane region" description="Helical" evidence="9">
    <location>
        <begin position="153"/>
        <end position="172"/>
    </location>
</feature>
<comment type="catalytic activity">
    <reaction evidence="1">
        <text>ATP + protein L-histidine = ADP + protein N-phospho-L-histidine.</text>
        <dbReference type="EC" id="2.7.13.3"/>
    </reaction>
</comment>
<feature type="transmembrane region" description="Helical" evidence="9">
    <location>
        <begin position="123"/>
        <end position="147"/>
    </location>
</feature>
<evidence type="ECO:0000313" key="13">
    <source>
        <dbReference type="Proteomes" id="UP001139493"/>
    </source>
</evidence>
<evidence type="ECO:0000313" key="12">
    <source>
        <dbReference type="EMBL" id="MCP2266507.1"/>
    </source>
</evidence>
<feature type="transmembrane region" description="Helical" evidence="9">
    <location>
        <begin position="12"/>
        <end position="31"/>
    </location>
</feature>
<evidence type="ECO:0000256" key="1">
    <source>
        <dbReference type="ARBA" id="ARBA00000085"/>
    </source>
</evidence>
<keyword evidence="9" id="KW-0812">Transmembrane</keyword>
<keyword evidence="9" id="KW-0472">Membrane</keyword>
<gene>
    <name evidence="12" type="ORF">APR03_003877</name>
</gene>
<dbReference type="EMBL" id="JAMTCS010000013">
    <property type="protein sequence ID" value="MCP2266507.1"/>
    <property type="molecule type" value="Genomic_DNA"/>
</dbReference>
<evidence type="ECO:0000259" key="11">
    <source>
        <dbReference type="Pfam" id="PF07730"/>
    </source>
</evidence>
<feature type="domain" description="Signal transduction histidine kinase subgroup 3 dimerisation and phosphoacceptor" evidence="11">
    <location>
        <begin position="202"/>
        <end position="267"/>
    </location>
</feature>
<keyword evidence="9" id="KW-1133">Transmembrane helix</keyword>
<evidence type="ECO:0000256" key="8">
    <source>
        <dbReference type="ARBA" id="ARBA00023012"/>
    </source>
</evidence>
<dbReference type="InterPro" id="IPR050482">
    <property type="entry name" value="Sensor_HK_TwoCompSys"/>
</dbReference>
<evidence type="ECO:0000256" key="6">
    <source>
        <dbReference type="ARBA" id="ARBA00022777"/>
    </source>
</evidence>
<dbReference type="InterPro" id="IPR011712">
    <property type="entry name" value="Sig_transdc_His_kin_sub3_dim/P"/>
</dbReference>
<keyword evidence="8" id="KW-0902">Two-component regulatory system</keyword>
<dbReference type="GO" id="GO:0016020">
    <property type="term" value="C:membrane"/>
    <property type="evidence" value="ECO:0007669"/>
    <property type="project" value="InterPro"/>
</dbReference>
<accession>A0A9X2JXF7</accession>
<evidence type="ECO:0000256" key="3">
    <source>
        <dbReference type="ARBA" id="ARBA00022553"/>
    </source>
</evidence>
<dbReference type="SUPFAM" id="SSF55874">
    <property type="entry name" value="ATPase domain of HSP90 chaperone/DNA topoisomerase II/histidine kinase"/>
    <property type="match status" value="1"/>
</dbReference>
<keyword evidence="4" id="KW-0808">Transferase</keyword>
<keyword evidence="6 12" id="KW-0418">Kinase</keyword>
<dbReference type="AlphaFoldDB" id="A0A9X2JXF7"/>
<organism evidence="12 13">
    <name type="scientific">Promicromonospora thailandica</name>
    <dbReference type="NCBI Taxonomy" id="765201"/>
    <lineage>
        <taxon>Bacteria</taxon>
        <taxon>Bacillati</taxon>
        <taxon>Actinomycetota</taxon>
        <taxon>Actinomycetes</taxon>
        <taxon>Micrococcales</taxon>
        <taxon>Promicromonosporaceae</taxon>
        <taxon>Promicromonospora</taxon>
    </lineage>
</organism>
<dbReference type="Proteomes" id="UP001139493">
    <property type="component" value="Unassembled WGS sequence"/>
</dbReference>
<dbReference type="Pfam" id="PF02518">
    <property type="entry name" value="HATPase_c"/>
    <property type="match status" value="1"/>
</dbReference>
<dbReference type="CDD" id="cd16917">
    <property type="entry name" value="HATPase_UhpB-NarQ-NarX-like"/>
    <property type="match status" value="1"/>
</dbReference>
<evidence type="ECO:0000256" key="9">
    <source>
        <dbReference type="SAM" id="Phobius"/>
    </source>
</evidence>
<comment type="caution">
    <text evidence="12">The sequence shown here is derived from an EMBL/GenBank/DDBJ whole genome shotgun (WGS) entry which is preliminary data.</text>
</comment>
<feature type="transmembrane region" description="Helical" evidence="9">
    <location>
        <begin position="51"/>
        <end position="68"/>
    </location>
</feature>
<feature type="domain" description="Histidine kinase/HSP90-like ATPase" evidence="10">
    <location>
        <begin position="319"/>
        <end position="408"/>
    </location>
</feature>
<keyword evidence="7" id="KW-0067">ATP-binding</keyword>
<sequence length="427" mass="43848">MSTSTGEGRLSDVAVALGCWVGATALLVGVGHAVALDDAGDVVTPGFGQGAWWWTLGALTLQAALLLCGRRFPRATLVAVATVVPVLAFLGAGDATSFGALAVIIAAYAVTVRSGAVEAAPALLSAVALVGLGSTLGALFTGAQAGLAWGTGLLQAVSVVGVPAVVAVFVLARREARAAQADRLAALGREHEALVQVALSRERMAMARELHDIAAHHLTGIAVMTGVLERQIDVAPDDAKAAVRQVRSQSTAMLREMRGLVGLLRDPGAGPEERTRGVETLSGIPALVDAAAEAGTDAHLRVHGTLDTSVAVGPLAQLAAYRTVQECLSNAARHAPGARCDVEVDLRDPAHVVVTVRNGAPRRAPSAHGSGGFGLVGMRERAELTDARLTYGPTDDGGWLVTLTIPTEADTVSARRNGTTNDEEPTR</sequence>
<keyword evidence="5" id="KW-0547">Nucleotide-binding</keyword>
<evidence type="ECO:0000256" key="7">
    <source>
        <dbReference type="ARBA" id="ARBA00022840"/>
    </source>
</evidence>
<dbReference type="PANTHER" id="PTHR24421:SF10">
    <property type="entry name" value="NITRATE_NITRITE SENSOR PROTEIN NARQ"/>
    <property type="match status" value="1"/>
</dbReference>
<dbReference type="Pfam" id="PF07730">
    <property type="entry name" value="HisKA_3"/>
    <property type="match status" value="1"/>
</dbReference>
<dbReference type="InterPro" id="IPR003594">
    <property type="entry name" value="HATPase_dom"/>
</dbReference>
<reference evidence="12" key="1">
    <citation type="submission" date="2022-06" db="EMBL/GenBank/DDBJ databases">
        <title>Genomic Encyclopedia of Archaeal and Bacterial Type Strains, Phase II (KMG-II): from individual species to whole genera.</title>
        <authorList>
            <person name="Goeker M."/>
        </authorList>
    </citation>
    <scope>NUCLEOTIDE SEQUENCE</scope>
    <source>
        <strain evidence="12">DSM 26652</strain>
    </source>
</reference>